<sequence length="94" mass="10598">SSALAIYEYMACGKPTVIPEYSTEKMGINDDILPDDCFLKVENTSLGIAGGINLLLEDKYLRRHMGEKARKFVENGYDWDEIASRYESALSSLR</sequence>
<evidence type="ECO:0008006" key="2">
    <source>
        <dbReference type="Google" id="ProtNLM"/>
    </source>
</evidence>
<accession>A0A0F9E0Z6</accession>
<dbReference type="AlphaFoldDB" id="A0A0F9E0Z6"/>
<feature type="non-terminal residue" evidence="1">
    <location>
        <position position="1"/>
    </location>
</feature>
<proteinExistence type="predicted"/>
<protein>
    <recommendedName>
        <fullName evidence="2">Glycosyl transferase family 1 domain-containing protein</fullName>
    </recommendedName>
</protein>
<gene>
    <name evidence="1" type="ORF">LCGC14_2423740</name>
</gene>
<organism evidence="1">
    <name type="scientific">marine sediment metagenome</name>
    <dbReference type="NCBI Taxonomy" id="412755"/>
    <lineage>
        <taxon>unclassified sequences</taxon>
        <taxon>metagenomes</taxon>
        <taxon>ecological metagenomes</taxon>
    </lineage>
</organism>
<comment type="caution">
    <text evidence="1">The sequence shown here is derived from an EMBL/GenBank/DDBJ whole genome shotgun (WGS) entry which is preliminary data.</text>
</comment>
<dbReference type="SUPFAM" id="SSF53756">
    <property type="entry name" value="UDP-Glycosyltransferase/glycogen phosphorylase"/>
    <property type="match status" value="1"/>
</dbReference>
<name>A0A0F9E0Z6_9ZZZZ</name>
<dbReference type="PANTHER" id="PTHR12526:SF622">
    <property type="entry name" value="GLYCOSYLTRANSFERASE (GROUP I)"/>
    <property type="match status" value="1"/>
</dbReference>
<reference evidence="1" key="1">
    <citation type="journal article" date="2015" name="Nature">
        <title>Complex archaea that bridge the gap between prokaryotes and eukaryotes.</title>
        <authorList>
            <person name="Spang A."/>
            <person name="Saw J.H."/>
            <person name="Jorgensen S.L."/>
            <person name="Zaremba-Niedzwiedzka K."/>
            <person name="Martijn J."/>
            <person name="Lind A.E."/>
            <person name="van Eijk R."/>
            <person name="Schleper C."/>
            <person name="Guy L."/>
            <person name="Ettema T.J."/>
        </authorList>
    </citation>
    <scope>NUCLEOTIDE SEQUENCE</scope>
</reference>
<dbReference type="PANTHER" id="PTHR12526">
    <property type="entry name" value="GLYCOSYLTRANSFERASE"/>
    <property type="match status" value="1"/>
</dbReference>
<dbReference type="EMBL" id="LAZR01036914">
    <property type="protein sequence ID" value="KKL23601.1"/>
    <property type="molecule type" value="Genomic_DNA"/>
</dbReference>
<evidence type="ECO:0000313" key="1">
    <source>
        <dbReference type="EMBL" id="KKL23601.1"/>
    </source>
</evidence>
<dbReference type="Gene3D" id="3.40.50.2000">
    <property type="entry name" value="Glycogen Phosphorylase B"/>
    <property type="match status" value="1"/>
</dbReference>